<sequence length="285" mass="28342">MAILGIRSYRACAVLLAMILAFAWAGITPAWAYPGMSVTVTPSSVAPGDTFTITASGTADASYTNVRIGFYKTGGGGLDEITSISNCPTTCTELAGLGYFVSVGNLAPGAPFSASITLQVDPGTPPQSFAVRYQFLTSGQGNAGTQQGPPLSIVAPPADIAVGLTASPKLGILVPNLLYTLTARNTGPGAVTSAALTATLPPGATATDLASGCTTAGATVTCDYGAIANGAAVDKTFRVPLSLLSAGKVTVTGVRTTSAPTDPNAANDTASASCNVTSILLVSCP</sequence>
<dbReference type="Proteomes" id="UP000487268">
    <property type="component" value="Unassembled WGS sequence"/>
</dbReference>
<evidence type="ECO:0000313" key="2">
    <source>
        <dbReference type="EMBL" id="MQY03255.1"/>
    </source>
</evidence>
<dbReference type="EMBL" id="WEGH01000001">
    <property type="protein sequence ID" value="MQY03255.1"/>
    <property type="molecule type" value="Genomic_DNA"/>
</dbReference>
<feature type="domain" description="DUF11" evidence="1">
    <location>
        <begin position="159"/>
        <end position="273"/>
    </location>
</feature>
<dbReference type="RefSeq" id="WP_153531234.1">
    <property type="nucleotide sequence ID" value="NZ_WEGH01000001.1"/>
</dbReference>
<keyword evidence="3" id="KW-1185">Reference proteome</keyword>
<accession>A0A7K0BQ05</accession>
<protein>
    <recommendedName>
        <fullName evidence="1">DUF11 domain-containing protein</fullName>
    </recommendedName>
</protein>
<dbReference type="AlphaFoldDB" id="A0A7K0BQ05"/>
<organism evidence="2 3">
    <name type="scientific">Actinomadura macrotermitis</name>
    <dbReference type="NCBI Taxonomy" id="2585200"/>
    <lineage>
        <taxon>Bacteria</taxon>
        <taxon>Bacillati</taxon>
        <taxon>Actinomycetota</taxon>
        <taxon>Actinomycetes</taxon>
        <taxon>Streptosporangiales</taxon>
        <taxon>Thermomonosporaceae</taxon>
        <taxon>Actinomadura</taxon>
    </lineage>
</organism>
<gene>
    <name evidence="2" type="ORF">ACRB68_12970</name>
</gene>
<evidence type="ECO:0000313" key="3">
    <source>
        <dbReference type="Proteomes" id="UP000487268"/>
    </source>
</evidence>
<evidence type="ECO:0000259" key="1">
    <source>
        <dbReference type="Pfam" id="PF01345"/>
    </source>
</evidence>
<reference evidence="2 3" key="1">
    <citation type="submission" date="2019-10" db="EMBL/GenBank/DDBJ databases">
        <title>Actinomadura rubteroloni sp. nov. and Actinomadura macrotermitis sp. nov., isolated from the gut of fungus growing-termite Macrotermes natalensis.</title>
        <authorList>
            <person name="Benndorf R."/>
            <person name="Martin K."/>
            <person name="Kuefner M."/>
            <person name="De Beer W."/>
            <person name="Kaster A.-K."/>
            <person name="Vollmers J."/>
            <person name="Poulsen M."/>
            <person name="Beemelmanns C."/>
        </authorList>
    </citation>
    <scope>NUCLEOTIDE SEQUENCE [LARGE SCALE GENOMIC DNA]</scope>
    <source>
        <strain evidence="2 3">RB68</strain>
    </source>
</reference>
<dbReference type="Pfam" id="PF01345">
    <property type="entry name" value="DUF11"/>
    <property type="match status" value="1"/>
</dbReference>
<proteinExistence type="predicted"/>
<dbReference type="OrthoDB" id="4114694at2"/>
<dbReference type="InterPro" id="IPR001434">
    <property type="entry name" value="OmcB-like_DUF11"/>
</dbReference>
<comment type="caution">
    <text evidence="2">The sequence shown here is derived from an EMBL/GenBank/DDBJ whole genome shotgun (WGS) entry which is preliminary data.</text>
</comment>
<name>A0A7K0BQ05_9ACTN</name>